<name>A0ABM9E7A8_9HYPH</name>
<gene>
    <name evidence="3" type="ORF">MES5069_450016</name>
</gene>
<reference evidence="3 4" key="1">
    <citation type="submission" date="2022-03" db="EMBL/GenBank/DDBJ databases">
        <authorList>
            <person name="Brunel B."/>
        </authorList>
    </citation>
    <scope>NUCLEOTIDE SEQUENCE [LARGE SCALE GENOMIC DNA]</scope>
    <source>
        <strain evidence="3">STM5069sample</strain>
    </source>
</reference>
<dbReference type="NCBIfam" id="TIGR00035">
    <property type="entry name" value="asp_race"/>
    <property type="match status" value="1"/>
</dbReference>
<keyword evidence="2 3" id="KW-0413">Isomerase</keyword>
<evidence type="ECO:0000313" key="3">
    <source>
        <dbReference type="EMBL" id="CAH2405018.1"/>
    </source>
</evidence>
<protein>
    <submittedName>
        <fullName evidence="3">L-aspartate/glutamate-specific racemase</fullName>
        <ecNumber evidence="3">5.1.1.13</ecNumber>
        <ecNumber evidence="3">5.1.1.3</ecNumber>
    </submittedName>
</protein>
<dbReference type="PROSITE" id="PS00924">
    <property type="entry name" value="ASP_GLU_RACEMASE_2"/>
    <property type="match status" value="1"/>
</dbReference>
<dbReference type="RefSeq" id="WP_254020258.1">
    <property type="nucleotide sequence ID" value="NZ_CAKXZT010000141.1"/>
</dbReference>
<dbReference type="InterPro" id="IPR004380">
    <property type="entry name" value="Asp_race"/>
</dbReference>
<organism evidence="3 4">
    <name type="scientific">Mesorhizobium escarrei</name>
    <dbReference type="NCBI Taxonomy" id="666018"/>
    <lineage>
        <taxon>Bacteria</taxon>
        <taxon>Pseudomonadati</taxon>
        <taxon>Pseudomonadota</taxon>
        <taxon>Alphaproteobacteria</taxon>
        <taxon>Hyphomicrobiales</taxon>
        <taxon>Phyllobacteriaceae</taxon>
        <taxon>Mesorhizobium</taxon>
    </lineage>
</organism>
<dbReference type="InterPro" id="IPR001920">
    <property type="entry name" value="Asp/Glu_race"/>
</dbReference>
<sequence>MKKGGNKFRRIGLVGGVSWASSAEYYRRFNIVMEDSDELGIVLVDLNFKHIREAQDMDLVDKEMQLVGDGVRRAVNAGGEVILVCSNTTSRTLHYIKRRSNVKIVSLIDCVSDHLDRGQFKETLLLGTRYTMERDFYRSAMQNDNRIIHIPDCRDRVKIHQIIYEELCRGEISGGSKKWFGDMLECYITKFPNLDSIILGCTELSLLGINKIISRCAVIDTISVHVECALRLASVEHNPHRNEAKVGQP</sequence>
<evidence type="ECO:0000313" key="4">
    <source>
        <dbReference type="Proteomes" id="UP001153050"/>
    </source>
</evidence>
<dbReference type="EC" id="5.1.1.13" evidence="3"/>
<dbReference type="GO" id="GO:0047689">
    <property type="term" value="F:aspartate racemase activity"/>
    <property type="evidence" value="ECO:0007669"/>
    <property type="project" value="UniProtKB-EC"/>
</dbReference>
<accession>A0ABM9E7A8</accession>
<dbReference type="Proteomes" id="UP001153050">
    <property type="component" value="Unassembled WGS sequence"/>
</dbReference>
<dbReference type="InterPro" id="IPR015942">
    <property type="entry name" value="Asp/Glu/hydantoin_racemase"/>
</dbReference>
<evidence type="ECO:0000256" key="2">
    <source>
        <dbReference type="ARBA" id="ARBA00023235"/>
    </source>
</evidence>
<dbReference type="Gene3D" id="3.40.50.1860">
    <property type="match status" value="2"/>
</dbReference>
<dbReference type="GO" id="GO:0008881">
    <property type="term" value="F:glutamate racemase activity"/>
    <property type="evidence" value="ECO:0007669"/>
    <property type="project" value="UniProtKB-EC"/>
</dbReference>
<dbReference type="PANTHER" id="PTHR21198:SF7">
    <property type="entry name" value="ASPARTATE-GLUTAMATE RACEMASE FAMILY"/>
    <property type="match status" value="1"/>
</dbReference>
<dbReference type="Pfam" id="PF01177">
    <property type="entry name" value="Asp_Glu_race"/>
    <property type="match status" value="1"/>
</dbReference>
<proteinExistence type="inferred from homology"/>
<evidence type="ECO:0000256" key="1">
    <source>
        <dbReference type="ARBA" id="ARBA00007847"/>
    </source>
</evidence>
<dbReference type="EMBL" id="CAKXZT010000141">
    <property type="protein sequence ID" value="CAH2405018.1"/>
    <property type="molecule type" value="Genomic_DNA"/>
</dbReference>
<comment type="caution">
    <text evidence="3">The sequence shown here is derived from an EMBL/GenBank/DDBJ whole genome shotgun (WGS) entry which is preliminary data.</text>
</comment>
<dbReference type="InterPro" id="IPR033134">
    <property type="entry name" value="Asp/Glu_racemase_AS_2"/>
</dbReference>
<dbReference type="SUPFAM" id="SSF53681">
    <property type="entry name" value="Aspartate/glutamate racemase"/>
    <property type="match status" value="2"/>
</dbReference>
<comment type="similarity">
    <text evidence="1">Belongs to the aspartate/glutamate racemases family.</text>
</comment>
<keyword evidence="4" id="KW-1185">Reference proteome</keyword>
<dbReference type="EC" id="5.1.1.3" evidence="3"/>
<dbReference type="PANTHER" id="PTHR21198">
    <property type="entry name" value="GLUTAMATE RACEMASE"/>
    <property type="match status" value="1"/>
</dbReference>